<reference evidence="2" key="1">
    <citation type="submission" date="2020-09" db="EMBL/GenBank/DDBJ databases">
        <title>Genome-Enabled Discovery of Anthraquinone Biosynthesis in Senna tora.</title>
        <authorList>
            <person name="Kang S.-H."/>
            <person name="Pandey R.P."/>
            <person name="Lee C.-M."/>
            <person name="Sim J.-S."/>
            <person name="Jeong J.-T."/>
            <person name="Choi B.-S."/>
            <person name="Jung M."/>
            <person name="Ginzburg D."/>
            <person name="Zhao K."/>
            <person name="Won S.Y."/>
            <person name="Oh T.-J."/>
            <person name="Yu Y."/>
            <person name="Kim N.-H."/>
            <person name="Lee O.R."/>
            <person name="Lee T.-H."/>
            <person name="Bashyal P."/>
            <person name="Kim T.-S."/>
            <person name="Lee W.-H."/>
            <person name="Kawkins C."/>
            <person name="Kim C.-K."/>
            <person name="Kim J.S."/>
            <person name="Ahn B.O."/>
            <person name="Rhee S.Y."/>
            <person name="Sohng J.K."/>
        </authorList>
    </citation>
    <scope>NUCLEOTIDE SEQUENCE</scope>
    <source>
        <tissue evidence="2">Leaf</tissue>
    </source>
</reference>
<feature type="compositionally biased region" description="Basic and acidic residues" evidence="1">
    <location>
        <begin position="34"/>
        <end position="53"/>
    </location>
</feature>
<dbReference type="EMBL" id="JAAIUW010000008">
    <property type="protein sequence ID" value="KAF7821035.1"/>
    <property type="molecule type" value="Genomic_DNA"/>
</dbReference>
<keyword evidence="3" id="KW-1185">Reference proteome</keyword>
<gene>
    <name evidence="2" type="ORF">G2W53_026490</name>
</gene>
<feature type="region of interest" description="Disordered" evidence="1">
    <location>
        <begin position="15"/>
        <end position="70"/>
    </location>
</feature>
<protein>
    <submittedName>
        <fullName evidence="2">Uncharacterized protein</fullName>
    </submittedName>
</protein>
<evidence type="ECO:0000256" key="1">
    <source>
        <dbReference type="SAM" id="MobiDB-lite"/>
    </source>
</evidence>
<comment type="caution">
    <text evidence="2">The sequence shown here is derived from an EMBL/GenBank/DDBJ whole genome shotgun (WGS) entry which is preliminary data.</text>
</comment>
<proteinExistence type="predicted"/>
<feature type="compositionally biased region" description="Basic and acidic residues" evidence="1">
    <location>
        <begin position="60"/>
        <end position="69"/>
    </location>
</feature>
<evidence type="ECO:0000313" key="3">
    <source>
        <dbReference type="Proteomes" id="UP000634136"/>
    </source>
</evidence>
<sequence>MNNRDKTSINFRANKTGKTKSECEKRLRSATRTRTGEMETRHTDWIQKPREYENFAGKSGKKDEKKLPPERPSSLYLVLVSNTVHSSESTRIFKSSFSQRELASVIVHHHSPPSQPSNGADTAASIDINDNSFSAFSDCL</sequence>
<accession>A0A834THI8</accession>
<organism evidence="2 3">
    <name type="scientific">Senna tora</name>
    <dbReference type="NCBI Taxonomy" id="362788"/>
    <lineage>
        <taxon>Eukaryota</taxon>
        <taxon>Viridiplantae</taxon>
        <taxon>Streptophyta</taxon>
        <taxon>Embryophyta</taxon>
        <taxon>Tracheophyta</taxon>
        <taxon>Spermatophyta</taxon>
        <taxon>Magnoliopsida</taxon>
        <taxon>eudicotyledons</taxon>
        <taxon>Gunneridae</taxon>
        <taxon>Pentapetalae</taxon>
        <taxon>rosids</taxon>
        <taxon>fabids</taxon>
        <taxon>Fabales</taxon>
        <taxon>Fabaceae</taxon>
        <taxon>Caesalpinioideae</taxon>
        <taxon>Cassia clade</taxon>
        <taxon>Senna</taxon>
    </lineage>
</organism>
<name>A0A834THI8_9FABA</name>
<dbReference type="AlphaFoldDB" id="A0A834THI8"/>
<evidence type="ECO:0000313" key="2">
    <source>
        <dbReference type="EMBL" id="KAF7821035.1"/>
    </source>
</evidence>
<dbReference type="Proteomes" id="UP000634136">
    <property type="component" value="Unassembled WGS sequence"/>
</dbReference>